<dbReference type="FunCoup" id="A0A061DMT4">
    <property type="interactions" value="74"/>
</dbReference>
<dbReference type="InterPro" id="IPR050655">
    <property type="entry name" value="Plant_B3_domain"/>
</dbReference>
<organism evidence="7 8">
    <name type="scientific">Theobroma cacao</name>
    <name type="common">Cacao</name>
    <name type="synonym">Cocoa</name>
    <dbReference type="NCBI Taxonomy" id="3641"/>
    <lineage>
        <taxon>Eukaryota</taxon>
        <taxon>Viridiplantae</taxon>
        <taxon>Streptophyta</taxon>
        <taxon>Embryophyta</taxon>
        <taxon>Tracheophyta</taxon>
        <taxon>Spermatophyta</taxon>
        <taxon>Magnoliopsida</taxon>
        <taxon>eudicotyledons</taxon>
        <taxon>Gunneridae</taxon>
        <taxon>Pentapetalae</taxon>
        <taxon>rosids</taxon>
        <taxon>malvids</taxon>
        <taxon>Malvales</taxon>
        <taxon>Malvaceae</taxon>
        <taxon>Byttnerioideae</taxon>
        <taxon>Theobroma</taxon>
    </lineage>
</organism>
<dbReference type="SMART" id="SM01019">
    <property type="entry name" value="B3"/>
    <property type="match status" value="4"/>
</dbReference>
<dbReference type="AlphaFoldDB" id="A0A061DMT4"/>
<dbReference type="InterPro" id="IPR003340">
    <property type="entry name" value="B3_DNA-bd"/>
</dbReference>
<evidence type="ECO:0000256" key="1">
    <source>
        <dbReference type="ARBA" id="ARBA00004123"/>
    </source>
</evidence>
<dbReference type="eggNOG" id="ENOG502S27N">
    <property type="taxonomic scope" value="Eukaryota"/>
</dbReference>
<evidence type="ECO:0000256" key="2">
    <source>
        <dbReference type="ARBA" id="ARBA00023015"/>
    </source>
</evidence>
<dbReference type="Gene3D" id="2.40.330.10">
    <property type="entry name" value="DNA-binding pseudobarrel domain"/>
    <property type="match status" value="4"/>
</dbReference>
<reference evidence="7 8" key="1">
    <citation type="journal article" date="2013" name="Genome Biol.">
        <title>The genome sequence of the most widely cultivated cacao type and its use to identify candidate genes regulating pod color.</title>
        <authorList>
            <person name="Motamayor J.C."/>
            <person name="Mockaitis K."/>
            <person name="Schmutz J."/>
            <person name="Haiminen N."/>
            <person name="Iii D.L."/>
            <person name="Cornejo O."/>
            <person name="Findley S.D."/>
            <person name="Zheng P."/>
            <person name="Utro F."/>
            <person name="Royaert S."/>
            <person name="Saski C."/>
            <person name="Jenkins J."/>
            <person name="Podicheti R."/>
            <person name="Zhao M."/>
            <person name="Scheffler B.E."/>
            <person name="Stack J.C."/>
            <person name="Feltus F.A."/>
            <person name="Mustiga G.M."/>
            <person name="Amores F."/>
            <person name="Phillips W."/>
            <person name="Marelli J.P."/>
            <person name="May G.D."/>
            <person name="Shapiro H."/>
            <person name="Ma J."/>
            <person name="Bustamante C.D."/>
            <person name="Schnell R.J."/>
            <person name="Main D."/>
            <person name="Gilbert D."/>
            <person name="Parida L."/>
            <person name="Kuhn D.N."/>
        </authorList>
    </citation>
    <scope>NUCLEOTIDE SEQUENCE [LARGE SCALE GENOMIC DNA]</scope>
    <source>
        <strain evidence="8">cv. Matina 1-6</strain>
    </source>
</reference>
<dbReference type="PROSITE" id="PS50863">
    <property type="entry name" value="B3"/>
    <property type="match status" value="4"/>
</dbReference>
<feature type="domain" description="TF-B3" evidence="6">
    <location>
        <begin position="221"/>
        <end position="319"/>
    </location>
</feature>
<evidence type="ECO:0000256" key="5">
    <source>
        <dbReference type="ARBA" id="ARBA00023242"/>
    </source>
</evidence>
<keyword evidence="2" id="KW-0805">Transcription regulation</keyword>
<proteinExistence type="predicted"/>
<dbReference type="STRING" id="3641.A0A061DMT4"/>
<dbReference type="Proteomes" id="UP000026915">
    <property type="component" value="Chromosome 1"/>
</dbReference>
<evidence type="ECO:0000313" key="7">
    <source>
        <dbReference type="EMBL" id="EOX91273.1"/>
    </source>
</evidence>
<dbReference type="SUPFAM" id="SSF101936">
    <property type="entry name" value="DNA-binding pseudobarrel domain"/>
    <property type="match status" value="4"/>
</dbReference>
<feature type="domain" description="TF-B3" evidence="6">
    <location>
        <begin position="740"/>
        <end position="838"/>
    </location>
</feature>
<keyword evidence="3" id="KW-0238">DNA-binding</keyword>
<evidence type="ECO:0000256" key="3">
    <source>
        <dbReference type="ARBA" id="ARBA00023125"/>
    </source>
</evidence>
<dbReference type="PANTHER" id="PTHR31920">
    <property type="entry name" value="B3 DOMAIN-CONTAINING"/>
    <property type="match status" value="1"/>
</dbReference>
<dbReference type="PANTHER" id="PTHR31920:SF108">
    <property type="entry name" value="B3 DOMAIN-CONTAINING TRANSCRIPTION FACTOR VRN1-LIKE"/>
    <property type="match status" value="1"/>
</dbReference>
<feature type="domain" description="TF-B3" evidence="6">
    <location>
        <begin position="488"/>
        <end position="587"/>
    </location>
</feature>
<keyword evidence="8" id="KW-1185">Reference proteome</keyword>
<dbReference type="Pfam" id="PF02362">
    <property type="entry name" value="B3"/>
    <property type="match status" value="4"/>
</dbReference>
<evidence type="ECO:0000256" key="4">
    <source>
        <dbReference type="ARBA" id="ARBA00023163"/>
    </source>
</evidence>
<accession>A0A061DMT4</accession>
<dbReference type="GO" id="GO:0003677">
    <property type="term" value="F:DNA binding"/>
    <property type="evidence" value="ECO:0007669"/>
    <property type="project" value="UniProtKB-KW"/>
</dbReference>
<dbReference type="Gramene" id="EOX91273">
    <property type="protein sequence ID" value="EOX91273"/>
    <property type="gene ID" value="TCM_000519"/>
</dbReference>
<name>A0A061DMT4_THECC</name>
<keyword evidence="5" id="KW-0539">Nucleus</keyword>
<dbReference type="EMBL" id="CM001879">
    <property type="protein sequence ID" value="EOX91273.1"/>
    <property type="molecule type" value="Genomic_DNA"/>
</dbReference>
<dbReference type="CDD" id="cd10017">
    <property type="entry name" value="B3_DNA"/>
    <property type="match status" value="4"/>
</dbReference>
<protein>
    <recommendedName>
        <fullName evidence="6">TF-B3 domain-containing protein</fullName>
    </recommendedName>
</protein>
<feature type="domain" description="TF-B3" evidence="6">
    <location>
        <begin position="21"/>
        <end position="114"/>
    </location>
</feature>
<dbReference type="GO" id="GO:0005634">
    <property type="term" value="C:nucleus"/>
    <property type="evidence" value="ECO:0007669"/>
    <property type="project" value="UniProtKB-SubCell"/>
</dbReference>
<keyword evidence="4" id="KW-0804">Transcription</keyword>
<dbReference type="InParanoid" id="A0A061DMT4"/>
<comment type="subcellular location">
    <subcellularLocation>
        <location evidence="1">Nucleus</location>
    </subcellularLocation>
</comment>
<dbReference type="OMA" id="LECTAPC"/>
<dbReference type="HOGENOM" id="CLU_015069_8_1_1"/>
<dbReference type="InterPro" id="IPR015300">
    <property type="entry name" value="DNA-bd_pseudobarrel_sf"/>
</dbReference>
<evidence type="ECO:0000259" key="6">
    <source>
        <dbReference type="PROSITE" id="PS50863"/>
    </source>
</evidence>
<sequence>MTSHQRRSDNEHSMFTSKTPHFFKVILDETFRDGKLGIPTNFVRKYGRQLSSPIRLEVPSGAVWQVELTKCDERVWLQKGWQEFAEHNSLEYGYFLVFRYEGNAHFHVLIFDTSASEIEYPHTNTTEEDDGFDNALVCKKSKGKSDIPYPQPHKEMKVDSPNEIGTHLKSKISAPAAMGGGVSGQRSPQIEVLETVGHLTADEKTKALQKASGFKTKNPFFMVVMQPSYVSFSYRMSVPDGFARKYFKMTQGNVILRISSGQSWPAKYYCRPNIDNPRAQLRDGWQEFAKHNALEVGDVCVFELTRTSPEILLKVVICKRFFEDAIAARPLAGGSIAYRVKKRRLFSDTETNCLQNQPAIREYRVPKTEQNENIHTSIEILDDFPLNQITKKKLPFPGFQPCRMMKTNPSQVKGIELGKQKTSLDFQYSTNELGGEFKFSGKDESVGMSGAQRCSKPDFLGRMQPLTTTEKKIALKRAMAFKSANPSFTVVMQPSYVLPGGSLSIPSQFVKRYFKKNGEVTLRVSDGRTWIVDYNGEGDGQCPKGKFRSRSWRAFVLDNNLKVGDVCVFELIKANGNSFDVVIFPDANIASCSSSKLDSRYQCKEAEDEGSIEILECTAPCQKTREKSSIQCPRPQKMMKINMINKTEKILESEYIDPRFRPFCNKACGIKLEEPKGSTSSSCCKQEVGLKPATRTGTSTEKGWECPEQAEILRSQKLTAKVKAKTLRIAKAFNSKNPFFLVVIQPSHISRNYKMCIPSNFARKYFTKTHGGETVLCLSDGKSWSVKYYRRGDDGNPRGQFSGGWKKFALDNNLVVGDVCVFELLKGADISFKVLRDIHARPRQLLLQTFDSSEESCSRLICILAVWTYHLSLSRNILSQIQKCNPSSCE</sequence>
<evidence type="ECO:0000313" key="8">
    <source>
        <dbReference type="Proteomes" id="UP000026915"/>
    </source>
</evidence>
<gene>
    <name evidence="7" type="ORF">TCM_000519</name>
</gene>